<keyword evidence="2" id="KW-1185">Reference proteome</keyword>
<proteinExistence type="predicted"/>
<sequence length="81" mass="9646">MERNADEAGRGNQRIRILNQVREEVKEDPRKLSRVPESVNHDYGWLAQKKEFQLQIYGAEYYKAGPLPDYFRAIDYVQKKM</sequence>
<reference evidence="1" key="1">
    <citation type="journal article" date="2023" name="Insect Mol. Biol.">
        <title>Genome sequencing provides insights into the evolution of gene families encoding plant cell wall-degrading enzymes in longhorned beetles.</title>
        <authorList>
            <person name="Shin N.R."/>
            <person name="Okamura Y."/>
            <person name="Kirsch R."/>
            <person name="Pauchet Y."/>
        </authorList>
    </citation>
    <scope>NUCLEOTIDE SEQUENCE</scope>
    <source>
        <strain evidence="1">MMC_N1</strain>
    </source>
</reference>
<name>A0ABQ9JSU1_9CUCU</name>
<protein>
    <submittedName>
        <fullName evidence="1">Uncharacterized protein</fullName>
    </submittedName>
</protein>
<gene>
    <name evidence="1" type="ORF">NQ317_015449</name>
</gene>
<evidence type="ECO:0000313" key="2">
    <source>
        <dbReference type="Proteomes" id="UP001162164"/>
    </source>
</evidence>
<dbReference type="Proteomes" id="UP001162164">
    <property type="component" value="Unassembled WGS sequence"/>
</dbReference>
<comment type="caution">
    <text evidence="1">The sequence shown here is derived from an EMBL/GenBank/DDBJ whole genome shotgun (WGS) entry which is preliminary data.</text>
</comment>
<evidence type="ECO:0000313" key="1">
    <source>
        <dbReference type="EMBL" id="KAJ8981316.1"/>
    </source>
</evidence>
<accession>A0ABQ9JSU1</accession>
<dbReference type="EMBL" id="JAPWTJ010000190">
    <property type="protein sequence ID" value="KAJ8981316.1"/>
    <property type="molecule type" value="Genomic_DNA"/>
</dbReference>
<organism evidence="1 2">
    <name type="scientific">Molorchus minor</name>
    <dbReference type="NCBI Taxonomy" id="1323400"/>
    <lineage>
        <taxon>Eukaryota</taxon>
        <taxon>Metazoa</taxon>
        <taxon>Ecdysozoa</taxon>
        <taxon>Arthropoda</taxon>
        <taxon>Hexapoda</taxon>
        <taxon>Insecta</taxon>
        <taxon>Pterygota</taxon>
        <taxon>Neoptera</taxon>
        <taxon>Endopterygota</taxon>
        <taxon>Coleoptera</taxon>
        <taxon>Polyphaga</taxon>
        <taxon>Cucujiformia</taxon>
        <taxon>Chrysomeloidea</taxon>
        <taxon>Cerambycidae</taxon>
        <taxon>Lamiinae</taxon>
        <taxon>Monochamini</taxon>
        <taxon>Molorchus</taxon>
    </lineage>
</organism>